<organism evidence="1">
    <name type="scientific">viral metagenome</name>
    <dbReference type="NCBI Taxonomy" id="1070528"/>
    <lineage>
        <taxon>unclassified sequences</taxon>
        <taxon>metagenomes</taxon>
        <taxon>organismal metagenomes</taxon>
    </lineage>
</organism>
<evidence type="ECO:0000313" key="1">
    <source>
        <dbReference type="EMBL" id="QHT36276.1"/>
    </source>
</evidence>
<name>A0A6C0F3M4_9ZZZZ</name>
<sequence>MSAIVNNGHHLPIKLVNKILGYMSGLTRGTRLRFKFVLDKKTNTYKCKWYATRALDKFLYLHSNPHKRPANVIKLYLPNSAQEWRYERDETKIKAQLIDAVYINFPKKMVKYPETAHDYGLEHEVRYKYTYFPDGKCGYNCAWVVNDSDEDVDDNYMCMFSRGKLLLNCPEDPSGKHEYIIPSYACIHESAYFSDYPYTTILYLNKMNRSSAHNFRGSHYYYIDPVTGEKKNDSLTRMDQWLLLGEEYDDCFYRDY</sequence>
<accession>A0A6C0F3M4</accession>
<reference evidence="1" key="1">
    <citation type="journal article" date="2020" name="Nature">
        <title>Giant virus diversity and host interactions through global metagenomics.</title>
        <authorList>
            <person name="Schulz F."/>
            <person name="Roux S."/>
            <person name="Paez-Espino D."/>
            <person name="Jungbluth S."/>
            <person name="Walsh D.A."/>
            <person name="Denef V.J."/>
            <person name="McMahon K.D."/>
            <person name="Konstantinidis K.T."/>
            <person name="Eloe-Fadrosh E.A."/>
            <person name="Kyrpides N.C."/>
            <person name="Woyke T."/>
        </authorList>
    </citation>
    <scope>NUCLEOTIDE SEQUENCE</scope>
    <source>
        <strain evidence="1">GVMAG-M-3300009182-46</strain>
    </source>
</reference>
<dbReference type="EMBL" id="MN739034">
    <property type="protein sequence ID" value="QHT36276.1"/>
    <property type="molecule type" value="Genomic_DNA"/>
</dbReference>
<proteinExistence type="predicted"/>
<protein>
    <submittedName>
        <fullName evidence="1">Uncharacterized protein</fullName>
    </submittedName>
</protein>
<dbReference type="AlphaFoldDB" id="A0A6C0F3M4"/>